<dbReference type="AlphaFoldDB" id="A0A9P4PFL4"/>
<dbReference type="OrthoDB" id="10443223at2759"/>
<organism evidence="1 2">
    <name type="scientific">Karstenula rhodostoma CBS 690.94</name>
    <dbReference type="NCBI Taxonomy" id="1392251"/>
    <lineage>
        <taxon>Eukaryota</taxon>
        <taxon>Fungi</taxon>
        <taxon>Dikarya</taxon>
        <taxon>Ascomycota</taxon>
        <taxon>Pezizomycotina</taxon>
        <taxon>Dothideomycetes</taxon>
        <taxon>Pleosporomycetidae</taxon>
        <taxon>Pleosporales</taxon>
        <taxon>Massarineae</taxon>
        <taxon>Didymosphaeriaceae</taxon>
        <taxon>Karstenula</taxon>
    </lineage>
</organism>
<gene>
    <name evidence="1" type="ORF">P171DRAFT_61663</name>
</gene>
<name>A0A9P4PFL4_9PLEO</name>
<proteinExistence type="predicted"/>
<comment type="caution">
    <text evidence="1">The sequence shown here is derived from an EMBL/GenBank/DDBJ whole genome shotgun (WGS) entry which is preliminary data.</text>
</comment>
<reference evidence="1" key="1">
    <citation type="journal article" date="2020" name="Stud. Mycol.">
        <title>101 Dothideomycetes genomes: a test case for predicting lifestyles and emergence of pathogens.</title>
        <authorList>
            <person name="Haridas S."/>
            <person name="Albert R."/>
            <person name="Binder M."/>
            <person name="Bloem J."/>
            <person name="Labutti K."/>
            <person name="Salamov A."/>
            <person name="Andreopoulos B."/>
            <person name="Baker S."/>
            <person name="Barry K."/>
            <person name="Bills G."/>
            <person name="Bluhm B."/>
            <person name="Cannon C."/>
            <person name="Castanera R."/>
            <person name="Culley D."/>
            <person name="Daum C."/>
            <person name="Ezra D."/>
            <person name="Gonzalez J."/>
            <person name="Henrissat B."/>
            <person name="Kuo A."/>
            <person name="Liang C."/>
            <person name="Lipzen A."/>
            <person name="Lutzoni F."/>
            <person name="Magnuson J."/>
            <person name="Mondo S."/>
            <person name="Nolan M."/>
            <person name="Ohm R."/>
            <person name="Pangilinan J."/>
            <person name="Park H.-J."/>
            <person name="Ramirez L."/>
            <person name="Alfaro M."/>
            <person name="Sun H."/>
            <person name="Tritt A."/>
            <person name="Yoshinaga Y."/>
            <person name="Zwiers L.-H."/>
            <person name="Turgeon B."/>
            <person name="Goodwin S."/>
            <person name="Spatafora J."/>
            <person name="Crous P."/>
            <person name="Grigoriev I."/>
        </authorList>
    </citation>
    <scope>NUCLEOTIDE SEQUENCE</scope>
    <source>
        <strain evidence="1">CBS 690.94</strain>
    </source>
</reference>
<accession>A0A9P4PFL4</accession>
<dbReference type="Proteomes" id="UP000799764">
    <property type="component" value="Unassembled WGS sequence"/>
</dbReference>
<evidence type="ECO:0000313" key="1">
    <source>
        <dbReference type="EMBL" id="KAF2442124.1"/>
    </source>
</evidence>
<evidence type="ECO:0000313" key="2">
    <source>
        <dbReference type="Proteomes" id="UP000799764"/>
    </source>
</evidence>
<protein>
    <submittedName>
        <fullName evidence="1">Uncharacterized protein</fullName>
    </submittedName>
</protein>
<sequence length="78" mass="8477">MSLSHLQLARGCLLTKPVRETAKFASDTLLLTLLVYILRSACTDRGDASRSADTSAQEVVTTCQLALYLTMTPSCEKP</sequence>
<keyword evidence="2" id="KW-1185">Reference proteome</keyword>
<dbReference type="EMBL" id="MU001504">
    <property type="protein sequence ID" value="KAF2442124.1"/>
    <property type="molecule type" value="Genomic_DNA"/>
</dbReference>